<dbReference type="RefSeq" id="WP_157308863.1">
    <property type="nucleotide sequence ID" value="NZ_WRXN01000013.1"/>
</dbReference>
<protein>
    <submittedName>
        <fullName evidence="1">Mersacidin/lichenicidin family type 2 lantibiotic</fullName>
    </submittedName>
</protein>
<evidence type="ECO:0000313" key="1">
    <source>
        <dbReference type="EMBL" id="MVT11436.1"/>
    </source>
</evidence>
<reference evidence="1 2" key="1">
    <citation type="submission" date="2019-12" db="EMBL/GenBank/DDBJ databases">
        <title>Chitinophaga sp. strain ysch24 (GDMCC 1.1355), whole genome shotgun sequence.</title>
        <authorList>
            <person name="Zhang X."/>
        </authorList>
    </citation>
    <scope>NUCLEOTIDE SEQUENCE [LARGE SCALE GENOMIC DNA]</scope>
    <source>
        <strain evidence="2">ysch24</strain>
    </source>
</reference>
<dbReference type="InterPro" id="IPR027635">
    <property type="entry name" value="Lantibiotic2_lead_pep_dom"/>
</dbReference>
<name>A0A7K1UAW4_9BACT</name>
<dbReference type="EMBL" id="WRXN01000013">
    <property type="protein sequence ID" value="MVT11436.1"/>
    <property type="molecule type" value="Genomic_DNA"/>
</dbReference>
<proteinExistence type="predicted"/>
<dbReference type="Proteomes" id="UP000461730">
    <property type="component" value="Unassembled WGS sequence"/>
</dbReference>
<dbReference type="GO" id="GO:0042742">
    <property type="term" value="P:defense response to bacterium"/>
    <property type="evidence" value="ECO:0007669"/>
    <property type="project" value="InterPro"/>
</dbReference>
<sequence>MKHSNVDVIRAWKDAEYRNQLSAEQLATLPANPIESADIDGSLLKGGIAREIEAPAVSGGWVCTISGECNGGSCCNPFTSR</sequence>
<gene>
    <name evidence="1" type="ORF">GO493_24435</name>
</gene>
<comment type="caution">
    <text evidence="1">The sequence shown here is derived from an EMBL/GenBank/DDBJ whole genome shotgun (WGS) entry which is preliminary data.</text>
</comment>
<accession>A0A7K1UAW4</accession>
<dbReference type="NCBIfam" id="TIGR03898">
    <property type="entry name" value="lanti_MRSA_kill"/>
    <property type="match status" value="1"/>
</dbReference>
<evidence type="ECO:0000313" key="2">
    <source>
        <dbReference type="Proteomes" id="UP000461730"/>
    </source>
</evidence>
<keyword evidence="2" id="KW-1185">Reference proteome</keyword>
<dbReference type="AlphaFoldDB" id="A0A7K1UAW4"/>
<organism evidence="1 2">
    <name type="scientific">Chitinophaga tropicalis</name>
    <dbReference type="NCBI Taxonomy" id="2683588"/>
    <lineage>
        <taxon>Bacteria</taxon>
        <taxon>Pseudomonadati</taxon>
        <taxon>Bacteroidota</taxon>
        <taxon>Chitinophagia</taxon>
        <taxon>Chitinophagales</taxon>
        <taxon>Chitinophagaceae</taxon>
        <taxon>Chitinophaga</taxon>
    </lineage>
</organism>